<reference evidence="1 2" key="1">
    <citation type="submission" date="2023-03" db="EMBL/GenBank/DDBJ databases">
        <title>WGS of Gossypium arboreum.</title>
        <authorList>
            <person name="Yu D."/>
        </authorList>
    </citation>
    <scope>NUCLEOTIDE SEQUENCE [LARGE SCALE GENOMIC DNA]</scope>
    <source>
        <tissue evidence="1">Leaf</tissue>
    </source>
</reference>
<sequence length="113" mass="12412">MGPYIMRDIILILPPTLGWKIDSLADNKDDDIDTTFYDILIPEPVAPPASSSHAVQPSSKVNSVILDSIHSLSNDIRGLREDVNSHLSTLETQMASLLAHFPSTPPFSPHHDD</sequence>
<evidence type="ECO:0000313" key="1">
    <source>
        <dbReference type="EMBL" id="KAK5825930.1"/>
    </source>
</evidence>
<comment type="caution">
    <text evidence="1">The sequence shown here is derived from an EMBL/GenBank/DDBJ whole genome shotgun (WGS) entry which is preliminary data.</text>
</comment>
<evidence type="ECO:0000313" key="2">
    <source>
        <dbReference type="Proteomes" id="UP001358586"/>
    </source>
</evidence>
<dbReference type="EMBL" id="JARKNE010000006">
    <property type="protein sequence ID" value="KAK5825930.1"/>
    <property type="molecule type" value="Genomic_DNA"/>
</dbReference>
<gene>
    <name evidence="1" type="ORF">PVK06_020814</name>
</gene>
<name>A0ABR0PP21_GOSAR</name>
<protein>
    <submittedName>
        <fullName evidence="1">Uncharacterized protein</fullName>
    </submittedName>
</protein>
<dbReference type="Proteomes" id="UP001358586">
    <property type="component" value="Chromosome 6"/>
</dbReference>
<keyword evidence="2" id="KW-1185">Reference proteome</keyword>
<accession>A0ABR0PP21</accession>
<organism evidence="1 2">
    <name type="scientific">Gossypium arboreum</name>
    <name type="common">Tree cotton</name>
    <name type="synonym">Gossypium nanking</name>
    <dbReference type="NCBI Taxonomy" id="29729"/>
    <lineage>
        <taxon>Eukaryota</taxon>
        <taxon>Viridiplantae</taxon>
        <taxon>Streptophyta</taxon>
        <taxon>Embryophyta</taxon>
        <taxon>Tracheophyta</taxon>
        <taxon>Spermatophyta</taxon>
        <taxon>Magnoliopsida</taxon>
        <taxon>eudicotyledons</taxon>
        <taxon>Gunneridae</taxon>
        <taxon>Pentapetalae</taxon>
        <taxon>rosids</taxon>
        <taxon>malvids</taxon>
        <taxon>Malvales</taxon>
        <taxon>Malvaceae</taxon>
        <taxon>Malvoideae</taxon>
        <taxon>Gossypium</taxon>
    </lineage>
</organism>
<proteinExistence type="predicted"/>